<evidence type="ECO:0000256" key="2">
    <source>
        <dbReference type="ARBA" id="ARBA00022840"/>
    </source>
</evidence>
<dbReference type="EMBL" id="JAHRIQ010081339">
    <property type="protein sequence ID" value="MEQ2246957.1"/>
    <property type="molecule type" value="Genomic_DNA"/>
</dbReference>
<dbReference type="InterPro" id="IPR050122">
    <property type="entry name" value="RTK"/>
</dbReference>
<feature type="domain" description="Serine-threonine/tyrosine-protein kinase catalytic" evidence="4">
    <location>
        <begin position="1"/>
        <end position="65"/>
    </location>
</feature>
<accession>A0ABV0UQU7</accession>
<evidence type="ECO:0000313" key="5">
    <source>
        <dbReference type="EMBL" id="MEQ2246957.1"/>
    </source>
</evidence>
<feature type="region of interest" description="Disordered" evidence="3">
    <location>
        <begin position="126"/>
        <end position="195"/>
    </location>
</feature>
<evidence type="ECO:0000259" key="4">
    <source>
        <dbReference type="Pfam" id="PF07714"/>
    </source>
</evidence>
<keyword evidence="1" id="KW-0547">Nucleotide-binding</keyword>
<keyword evidence="6" id="KW-1185">Reference proteome</keyword>
<sequence length="195" mass="22003">MWEIATRGMTPYPGVQNHEIYDYLVEGHRLKQPTDCLDELYEIMYSCWVADPTDRPLFPQLREMLEKLLEKLPESSSREDIIYINTSFPEEDPDLEEGAAAGLALSSSPSCSLEAAENTVVTADIHEHQQQEEEEEEENGSSRYVVVVPPNNSLGSPTVDTPFLPRHTLSRTNEDRASDTMAVEHSSDDTSFLLK</sequence>
<dbReference type="PANTHER" id="PTHR24416:SF257">
    <property type="entry name" value="TYROSINE-PROTEIN KINASE MER"/>
    <property type="match status" value="1"/>
</dbReference>
<dbReference type="InterPro" id="IPR001245">
    <property type="entry name" value="Ser-Thr/Tyr_kinase_cat_dom"/>
</dbReference>
<proteinExistence type="predicted"/>
<dbReference type="SUPFAM" id="SSF56112">
    <property type="entry name" value="Protein kinase-like (PK-like)"/>
    <property type="match status" value="1"/>
</dbReference>
<dbReference type="Pfam" id="PF07714">
    <property type="entry name" value="PK_Tyr_Ser-Thr"/>
    <property type="match status" value="1"/>
</dbReference>
<keyword evidence="2" id="KW-0067">ATP-binding</keyword>
<dbReference type="Proteomes" id="UP001482620">
    <property type="component" value="Unassembled WGS sequence"/>
</dbReference>
<comment type="caution">
    <text evidence="5">The sequence shown here is derived from an EMBL/GenBank/DDBJ whole genome shotgun (WGS) entry which is preliminary data.</text>
</comment>
<organism evidence="5 6">
    <name type="scientific">Ilyodon furcidens</name>
    <name type="common">goldbreast splitfin</name>
    <dbReference type="NCBI Taxonomy" id="33524"/>
    <lineage>
        <taxon>Eukaryota</taxon>
        <taxon>Metazoa</taxon>
        <taxon>Chordata</taxon>
        <taxon>Craniata</taxon>
        <taxon>Vertebrata</taxon>
        <taxon>Euteleostomi</taxon>
        <taxon>Actinopterygii</taxon>
        <taxon>Neopterygii</taxon>
        <taxon>Teleostei</taxon>
        <taxon>Neoteleostei</taxon>
        <taxon>Acanthomorphata</taxon>
        <taxon>Ovalentaria</taxon>
        <taxon>Atherinomorphae</taxon>
        <taxon>Cyprinodontiformes</taxon>
        <taxon>Goodeidae</taxon>
        <taxon>Ilyodon</taxon>
    </lineage>
</organism>
<reference evidence="5 6" key="1">
    <citation type="submission" date="2021-06" db="EMBL/GenBank/DDBJ databases">
        <authorList>
            <person name="Palmer J.M."/>
        </authorList>
    </citation>
    <scope>NUCLEOTIDE SEQUENCE [LARGE SCALE GENOMIC DNA]</scope>
    <source>
        <strain evidence="6">if_2019</strain>
        <tissue evidence="5">Muscle</tissue>
    </source>
</reference>
<evidence type="ECO:0000256" key="1">
    <source>
        <dbReference type="ARBA" id="ARBA00022741"/>
    </source>
</evidence>
<evidence type="ECO:0000313" key="6">
    <source>
        <dbReference type="Proteomes" id="UP001482620"/>
    </source>
</evidence>
<name>A0ABV0UQU7_9TELE</name>
<dbReference type="InterPro" id="IPR011009">
    <property type="entry name" value="Kinase-like_dom_sf"/>
</dbReference>
<feature type="compositionally biased region" description="Polar residues" evidence="3">
    <location>
        <begin position="150"/>
        <end position="159"/>
    </location>
</feature>
<evidence type="ECO:0000256" key="3">
    <source>
        <dbReference type="SAM" id="MobiDB-lite"/>
    </source>
</evidence>
<gene>
    <name evidence="5" type="ORF">ILYODFUR_004412</name>
</gene>
<dbReference type="PANTHER" id="PTHR24416">
    <property type="entry name" value="TYROSINE-PROTEIN KINASE RECEPTOR"/>
    <property type="match status" value="1"/>
</dbReference>
<protein>
    <recommendedName>
        <fullName evidence="4">Serine-threonine/tyrosine-protein kinase catalytic domain-containing protein</fullName>
    </recommendedName>
</protein>
<dbReference type="Gene3D" id="1.10.510.10">
    <property type="entry name" value="Transferase(Phosphotransferase) domain 1"/>
    <property type="match status" value="1"/>
</dbReference>